<reference evidence="2" key="2">
    <citation type="submission" date="2020-05" db="UniProtKB">
        <authorList>
            <consortium name="EnsemblMetazoa"/>
        </authorList>
    </citation>
    <scope>IDENTIFICATION</scope>
    <source>
        <strain evidence="2">IAEA</strain>
    </source>
</reference>
<dbReference type="EnsemblMetazoa" id="GPAI033493-RA">
    <property type="protein sequence ID" value="GPAI033493-PA"/>
    <property type="gene ID" value="GPAI033493"/>
</dbReference>
<evidence type="ECO:0000256" key="1">
    <source>
        <dbReference type="SAM" id="MobiDB-lite"/>
    </source>
</evidence>
<dbReference type="VEuPathDB" id="VectorBase:GPAI033493"/>
<feature type="region of interest" description="Disordered" evidence="1">
    <location>
        <begin position="109"/>
        <end position="131"/>
    </location>
</feature>
<protein>
    <submittedName>
        <fullName evidence="2">Uncharacterized protein</fullName>
    </submittedName>
</protein>
<evidence type="ECO:0000313" key="2">
    <source>
        <dbReference type="EnsemblMetazoa" id="GPAI033493-PA"/>
    </source>
</evidence>
<name>A0A1B0A3N6_GLOPL</name>
<keyword evidence="3" id="KW-1185">Reference proteome</keyword>
<proteinExistence type="predicted"/>
<accession>A0A1B0A3N6</accession>
<sequence length="162" mass="18357">MDKLACMDVTGDAAALMTQIYRDKVLYSFSHGLKGSLQTLSHAINYINSSQQNSDFTNKRIPTQSGQEPQRFQNNFHANTQEEEIASYNVARAYFNDVEDIKRLQHSLPLTRDGDSMSPKRGTTLGPHRSSVLRGEEVTEGSSWRNYIEDLMTRPQRKASTI</sequence>
<evidence type="ECO:0000313" key="3">
    <source>
        <dbReference type="Proteomes" id="UP000092445"/>
    </source>
</evidence>
<dbReference type="Proteomes" id="UP000092445">
    <property type="component" value="Unassembled WGS sequence"/>
</dbReference>
<organism evidence="2 3">
    <name type="scientific">Glossina pallidipes</name>
    <name type="common">Tsetse fly</name>
    <dbReference type="NCBI Taxonomy" id="7398"/>
    <lineage>
        <taxon>Eukaryota</taxon>
        <taxon>Metazoa</taxon>
        <taxon>Ecdysozoa</taxon>
        <taxon>Arthropoda</taxon>
        <taxon>Hexapoda</taxon>
        <taxon>Insecta</taxon>
        <taxon>Pterygota</taxon>
        <taxon>Neoptera</taxon>
        <taxon>Endopterygota</taxon>
        <taxon>Diptera</taxon>
        <taxon>Brachycera</taxon>
        <taxon>Muscomorpha</taxon>
        <taxon>Hippoboscoidea</taxon>
        <taxon>Glossinidae</taxon>
        <taxon>Glossina</taxon>
    </lineage>
</organism>
<dbReference type="AlphaFoldDB" id="A0A1B0A3N6"/>
<reference evidence="3" key="1">
    <citation type="submission" date="2014-03" db="EMBL/GenBank/DDBJ databases">
        <authorList>
            <person name="Aksoy S."/>
            <person name="Warren W."/>
            <person name="Wilson R.K."/>
        </authorList>
    </citation>
    <scope>NUCLEOTIDE SEQUENCE [LARGE SCALE GENOMIC DNA]</scope>
    <source>
        <strain evidence="3">IAEA</strain>
    </source>
</reference>